<dbReference type="GO" id="GO:0016651">
    <property type="term" value="F:oxidoreductase activity, acting on NAD(P)H"/>
    <property type="evidence" value="ECO:0007669"/>
    <property type="project" value="TreeGrafter"/>
</dbReference>
<dbReference type="EMBL" id="LNIX01000001">
    <property type="protein sequence ID" value="OXA61653.1"/>
    <property type="molecule type" value="Genomic_DNA"/>
</dbReference>
<evidence type="ECO:0000256" key="5">
    <source>
        <dbReference type="ARBA" id="ARBA00022723"/>
    </source>
</evidence>
<dbReference type="SUPFAM" id="SSF55424">
    <property type="entry name" value="FAD/NAD-linked reductases, dimerisation (C-terminal) domain"/>
    <property type="match status" value="1"/>
</dbReference>
<reference evidence="12 13" key="1">
    <citation type="submission" date="2015-12" db="EMBL/GenBank/DDBJ databases">
        <title>The genome of Folsomia candida.</title>
        <authorList>
            <person name="Faddeeva A."/>
            <person name="Derks M.F."/>
            <person name="Anvar Y."/>
            <person name="Smit S."/>
            <person name="Van Straalen N."/>
            <person name="Roelofs D."/>
        </authorList>
    </citation>
    <scope>NUCLEOTIDE SEQUENCE [LARGE SCALE GENOMIC DNA]</scope>
    <source>
        <strain evidence="12 13">VU population</strain>
        <tissue evidence="12">Whole body</tissue>
    </source>
</reference>
<feature type="compositionally biased region" description="Basic and acidic residues" evidence="10">
    <location>
        <begin position="1"/>
        <end position="12"/>
    </location>
</feature>
<dbReference type="PROSITE" id="PS51296">
    <property type="entry name" value="RIESKE"/>
    <property type="match status" value="1"/>
</dbReference>
<comment type="caution">
    <text evidence="12">The sequence shown here is derived from an EMBL/GenBank/DDBJ whole genome shotgun (WGS) entry which is preliminary data.</text>
</comment>
<keyword evidence="4" id="KW-0001">2Fe-2S</keyword>
<comment type="similarity">
    <text evidence="2">Belongs to the FAD-dependent oxidoreductase family.</text>
</comment>
<feature type="domain" description="Rieske" evidence="11">
    <location>
        <begin position="26"/>
        <end position="122"/>
    </location>
</feature>
<dbReference type="InterPro" id="IPR017941">
    <property type="entry name" value="Rieske_2Fe-2S"/>
</dbReference>
<dbReference type="InterPro" id="IPR050446">
    <property type="entry name" value="FAD-oxidoreductase/Apoptosis"/>
</dbReference>
<evidence type="ECO:0000313" key="12">
    <source>
        <dbReference type="EMBL" id="OXA61653.1"/>
    </source>
</evidence>
<protein>
    <submittedName>
        <fullName evidence="12">Apoptosis-inducing factor 3</fullName>
    </submittedName>
</protein>
<evidence type="ECO:0000256" key="4">
    <source>
        <dbReference type="ARBA" id="ARBA00022714"/>
    </source>
</evidence>
<dbReference type="STRING" id="158441.A0A226EVL8"/>
<evidence type="ECO:0000256" key="9">
    <source>
        <dbReference type="ARBA" id="ARBA00023014"/>
    </source>
</evidence>
<keyword evidence="5" id="KW-0479">Metal-binding</keyword>
<dbReference type="Gene3D" id="3.30.390.30">
    <property type="match status" value="1"/>
</dbReference>
<evidence type="ECO:0000313" key="13">
    <source>
        <dbReference type="Proteomes" id="UP000198287"/>
    </source>
</evidence>
<dbReference type="InterPro" id="IPR023753">
    <property type="entry name" value="FAD/NAD-binding_dom"/>
</dbReference>
<dbReference type="Pfam" id="PF00355">
    <property type="entry name" value="Rieske"/>
    <property type="match status" value="1"/>
</dbReference>
<dbReference type="GO" id="GO:0046872">
    <property type="term" value="F:metal ion binding"/>
    <property type="evidence" value="ECO:0007669"/>
    <property type="project" value="UniProtKB-KW"/>
</dbReference>
<dbReference type="SUPFAM" id="SSF51905">
    <property type="entry name" value="FAD/NAD(P)-binding domain"/>
    <property type="match status" value="1"/>
</dbReference>
<dbReference type="PRINTS" id="PR00411">
    <property type="entry name" value="PNDRDTASEI"/>
</dbReference>
<evidence type="ECO:0000256" key="6">
    <source>
        <dbReference type="ARBA" id="ARBA00022827"/>
    </source>
</evidence>
<dbReference type="GO" id="GO:0051537">
    <property type="term" value="F:2 iron, 2 sulfur cluster binding"/>
    <property type="evidence" value="ECO:0007669"/>
    <property type="project" value="UniProtKB-KW"/>
</dbReference>
<accession>A0A226EVL8</accession>
<dbReference type="PANTHER" id="PTHR43557:SF2">
    <property type="entry name" value="RIESKE DOMAIN-CONTAINING PROTEIN-RELATED"/>
    <property type="match status" value="1"/>
</dbReference>
<dbReference type="Gene3D" id="2.102.10.10">
    <property type="entry name" value="Rieske [2Fe-2S] iron-sulphur domain"/>
    <property type="match status" value="1"/>
</dbReference>
<keyword evidence="6" id="KW-0274">FAD</keyword>
<keyword evidence="7" id="KW-0560">Oxidoreductase</keyword>
<dbReference type="SUPFAM" id="SSF50022">
    <property type="entry name" value="ISP domain"/>
    <property type="match status" value="1"/>
</dbReference>
<evidence type="ECO:0000259" key="11">
    <source>
        <dbReference type="PROSITE" id="PS51296"/>
    </source>
</evidence>
<dbReference type="OMA" id="RNAQDQG"/>
<keyword evidence="13" id="KW-1185">Reference proteome</keyword>
<dbReference type="Proteomes" id="UP000198287">
    <property type="component" value="Unassembled WGS sequence"/>
</dbReference>
<feature type="region of interest" description="Disordered" evidence="10">
    <location>
        <begin position="1"/>
        <end position="28"/>
    </location>
</feature>
<organism evidence="12 13">
    <name type="scientific">Folsomia candida</name>
    <name type="common">Springtail</name>
    <dbReference type="NCBI Taxonomy" id="158441"/>
    <lineage>
        <taxon>Eukaryota</taxon>
        <taxon>Metazoa</taxon>
        <taxon>Ecdysozoa</taxon>
        <taxon>Arthropoda</taxon>
        <taxon>Hexapoda</taxon>
        <taxon>Collembola</taxon>
        <taxon>Entomobryomorpha</taxon>
        <taxon>Isotomoidea</taxon>
        <taxon>Isotomidae</taxon>
        <taxon>Proisotominae</taxon>
        <taxon>Folsomia</taxon>
    </lineage>
</organism>
<sequence>MGLGCSKEKDIQIPEIGEVDADDEGIDAGRVEDYGTQEVREIKVTPEFTILMSQVEGNFYAYGSKCPHYGANLAKGAYLDGIIKCPWHGASFDVRTGDIEDYPSLDCIPSYPVKRDETGKLTVYPNNIGTYTVQRPMCSLQVKQDLYVIFGAGPGGLSAAQTLREIGWDGRIIMITKDDYLPYDRTKLSKSLGIDWDKIKLRDEAWFEAAEIEVMLSANVTSLDVEEQELTIDGMDETVEYHRILIATGMKPRVPISTKNGIIGTDLGNIETLYDLRDSRRIKEKSKGNVVVMMGAGFIAMEILPSLSLLARRVYVIHRSKRPYGITFGDSVGRVVQQHLLKKFGRNVRFICSDAIKKIYGNAKKNVWKIRTLKKRSIRCDLVIFAIGGIPNTDMILPYKPQLENDGFKLPHEPALGMQGGFIPVNEYMETHLRDHYACGDIVTFPCRSSVTTKAQCGHFGMAQKMGHIAALAMADRQPESIIETVPFFWTTVAGVTLRYVGYGEHYNHTVIFGDLNALKFLVLYKRGWKTVAACACNCDPIAAKLSFDLQDNVHYDEEYPEYITSIFTQKPISGDTIFGLKYTYEEDVNEYDLIAHIVQRSWVDRRKKDFKKAARKDVEYIHKPIMSIYEKLFYRKQKKFHRPTKLEIMAKYDPVRLNFQRLALYKDTRFRFARNFAFVRTRRTPTRRPIFY</sequence>
<proteinExistence type="inferred from homology"/>
<keyword evidence="3" id="KW-0285">Flavoprotein</keyword>
<dbReference type="InterPro" id="IPR036188">
    <property type="entry name" value="FAD/NAD-bd_sf"/>
</dbReference>
<dbReference type="OrthoDB" id="432169at2759"/>
<evidence type="ECO:0000256" key="8">
    <source>
        <dbReference type="ARBA" id="ARBA00023004"/>
    </source>
</evidence>
<dbReference type="Gene3D" id="3.50.50.60">
    <property type="entry name" value="FAD/NAD(P)-binding domain"/>
    <property type="match status" value="2"/>
</dbReference>
<keyword evidence="9" id="KW-0411">Iron-sulfur</keyword>
<dbReference type="PRINTS" id="PR00368">
    <property type="entry name" value="FADPNR"/>
</dbReference>
<name>A0A226EVL8_FOLCA</name>
<dbReference type="PANTHER" id="PTHR43557">
    <property type="entry name" value="APOPTOSIS-INDUCING FACTOR 1"/>
    <property type="match status" value="1"/>
</dbReference>
<dbReference type="GO" id="GO:0005737">
    <property type="term" value="C:cytoplasm"/>
    <property type="evidence" value="ECO:0007669"/>
    <property type="project" value="TreeGrafter"/>
</dbReference>
<evidence type="ECO:0000256" key="1">
    <source>
        <dbReference type="ARBA" id="ARBA00001974"/>
    </source>
</evidence>
<dbReference type="AlphaFoldDB" id="A0A226EVL8"/>
<dbReference type="InterPro" id="IPR036922">
    <property type="entry name" value="Rieske_2Fe-2S_sf"/>
</dbReference>
<dbReference type="InterPro" id="IPR016156">
    <property type="entry name" value="FAD/NAD-linked_Rdtase_dimer_sf"/>
</dbReference>
<dbReference type="Pfam" id="PF07992">
    <property type="entry name" value="Pyr_redox_2"/>
    <property type="match status" value="1"/>
</dbReference>
<feature type="compositionally biased region" description="Acidic residues" evidence="10">
    <location>
        <begin position="17"/>
        <end position="26"/>
    </location>
</feature>
<evidence type="ECO:0000256" key="2">
    <source>
        <dbReference type="ARBA" id="ARBA00006442"/>
    </source>
</evidence>
<gene>
    <name evidence="12" type="ORF">Fcan01_03825</name>
</gene>
<keyword evidence="8" id="KW-0408">Iron</keyword>
<comment type="cofactor">
    <cofactor evidence="1">
        <name>FAD</name>
        <dbReference type="ChEBI" id="CHEBI:57692"/>
    </cofactor>
</comment>
<evidence type="ECO:0000256" key="3">
    <source>
        <dbReference type="ARBA" id="ARBA00022630"/>
    </source>
</evidence>
<evidence type="ECO:0000256" key="7">
    <source>
        <dbReference type="ARBA" id="ARBA00023002"/>
    </source>
</evidence>
<evidence type="ECO:0000256" key="10">
    <source>
        <dbReference type="SAM" id="MobiDB-lite"/>
    </source>
</evidence>